<dbReference type="VEuPathDB" id="FungiDB:sr16549"/>
<evidence type="ECO:0000313" key="1">
    <source>
        <dbReference type="EMBL" id="CBQ72817.1"/>
    </source>
</evidence>
<dbReference type="eggNOG" id="ENOG502R2YD">
    <property type="taxonomic scope" value="Eukaryota"/>
</dbReference>
<dbReference type="AlphaFoldDB" id="E6ZZY7"/>
<name>E6ZZY7_SPORE</name>
<keyword evidence="2" id="KW-1185">Reference proteome</keyword>
<proteinExistence type="predicted"/>
<dbReference type="Proteomes" id="UP000008867">
    <property type="component" value="Chromosome 5"/>
</dbReference>
<reference evidence="1 2" key="1">
    <citation type="journal article" date="2010" name="Science">
        <title>Pathogenicity determinants in smut fungi revealed by genome comparison.</title>
        <authorList>
            <person name="Schirawski J."/>
            <person name="Mannhaupt G."/>
            <person name="Muench K."/>
            <person name="Brefort T."/>
            <person name="Schipper K."/>
            <person name="Doehlemann G."/>
            <person name="Di Stasio M."/>
            <person name="Roessel N."/>
            <person name="Mendoza-Mendoza A."/>
            <person name="Pester D."/>
            <person name="Mueller O."/>
            <person name="Winterberg B."/>
            <person name="Meyer E."/>
            <person name="Ghareeb H."/>
            <person name="Wollenberg T."/>
            <person name="Muensterkoetter M."/>
            <person name="Wong P."/>
            <person name="Walter M."/>
            <person name="Stukenbrock E."/>
            <person name="Gueldener U."/>
            <person name="Kahmann R."/>
        </authorList>
    </citation>
    <scope>NUCLEOTIDE SEQUENCE [LARGE SCALE GENOMIC DNA]</scope>
    <source>
        <strain evidence="2">SRZ2</strain>
    </source>
</reference>
<gene>
    <name evidence="1" type="ORF">sr16549</name>
</gene>
<dbReference type="HOGENOM" id="CLU_1476049_0_0_1"/>
<protein>
    <submittedName>
        <fullName evidence="1">Conserved hypothetical Ustilaginaceae-specific protein</fullName>
    </submittedName>
</protein>
<evidence type="ECO:0000313" key="2">
    <source>
        <dbReference type="Proteomes" id="UP000008867"/>
    </source>
</evidence>
<sequence>MEPQVGATDFLLKETAKFQGKAYPLDIPFLRHTYSHDHGLAPVDFEHLRHGRTLRAGDWIFRPDPVMLDDVSSMIRLQMRRQQRRHEPVRKVSGILQAQPAWPPVDFDPHLGRSLDMPSTIIDKHRVTVIHEMQLHGNDLPIIYHLEVPTLPGMRHIMMTRVATPLHTDVPEASRKNGLLGAA</sequence>
<accession>E6ZZY7</accession>
<dbReference type="EMBL" id="FQ311470">
    <property type="protein sequence ID" value="CBQ72817.1"/>
    <property type="molecule type" value="Genomic_DNA"/>
</dbReference>
<dbReference type="OrthoDB" id="2543948at2759"/>
<organism evidence="1 2">
    <name type="scientific">Sporisorium reilianum (strain SRZ2)</name>
    <name type="common">Maize head smut fungus</name>
    <dbReference type="NCBI Taxonomy" id="999809"/>
    <lineage>
        <taxon>Eukaryota</taxon>
        <taxon>Fungi</taxon>
        <taxon>Dikarya</taxon>
        <taxon>Basidiomycota</taxon>
        <taxon>Ustilaginomycotina</taxon>
        <taxon>Ustilaginomycetes</taxon>
        <taxon>Ustilaginales</taxon>
        <taxon>Ustilaginaceae</taxon>
        <taxon>Sporisorium</taxon>
    </lineage>
</organism>